<feature type="compositionally biased region" description="Basic and acidic residues" evidence="1">
    <location>
        <begin position="219"/>
        <end position="229"/>
    </location>
</feature>
<reference evidence="4" key="1">
    <citation type="journal article" date="2017" name="PLoS ONE">
        <title>The Agassiz's desert tortoise genome provides a resource for the conservation of a threatened species.</title>
        <authorList>
            <person name="Tollis M."/>
            <person name="DeNardo D.F."/>
            <person name="Cornelius J.A."/>
            <person name="Dolby G.A."/>
            <person name="Edwards T."/>
            <person name="Henen B.T."/>
            <person name="Karl A.E."/>
            <person name="Murphy R.W."/>
            <person name="Kusumi K."/>
        </authorList>
    </citation>
    <scope>NUCLEOTIDE SEQUENCE [LARGE SCALE GENOMIC DNA]</scope>
</reference>
<dbReference type="GO" id="GO:0045039">
    <property type="term" value="P:protein insertion into mitochondrial inner membrane"/>
    <property type="evidence" value="ECO:0007669"/>
    <property type="project" value="TreeGrafter"/>
</dbReference>
<keyword evidence="4" id="KW-1185">Reference proteome</keyword>
<evidence type="ECO:0000256" key="1">
    <source>
        <dbReference type="SAM" id="MobiDB-lite"/>
    </source>
</evidence>
<dbReference type="PANTHER" id="PTHR21435:SF1">
    <property type="entry name" value="MITOCHONDRIAL IMPORT INNER MEMBRANE TRANSLOCASE SUBUNIT TIM29"/>
    <property type="match status" value="1"/>
</dbReference>
<dbReference type="Proteomes" id="UP000291020">
    <property type="component" value="Unassembled WGS sequence"/>
</dbReference>
<feature type="signal peptide" evidence="2">
    <location>
        <begin position="1"/>
        <end position="17"/>
    </location>
</feature>
<name>A0A452I5M9_9SAUR</name>
<evidence type="ECO:0000313" key="4">
    <source>
        <dbReference type="Proteomes" id="UP000291020"/>
    </source>
</evidence>
<dbReference type="GO" id="GO:0042721">
    <property type="term" value="C:TIM22 mitochondrial import inner membrane insertion complex"/>
    <property type="evidence" value="ECO:0007669"/>
    <property type="project" value="InterPro"/>
</dbReference>
<evidence type="ECO:0000256" key="2">
    <source>
        <dbReference type="SAM" id="SignalP"/>
    </source>
</evidence>
<feature type="region of interest" description="Disordered" evidence="1">
    <location>
        <begin position="219"/>
        <end position="246"/>
    </location>
</feature>
<dbReference type="STRING" id="38772.ENSGAGP00000022875"/>
<dbReference type="AlphaFoldDB" id="A0A452I5M9"/>
<organism evidence="3 4">
    <name type="scientific">Gopherus agassizii</name>
    <name type="common">Agassiz's desert tortoise</name>
    <dbReference type="NCBI Taxonomy" id="38772"/>
    <lineage>
        <taxon>Eukaryota</taxon>
        <taxon>Metazoa</taxon>
        <taxon>Chordata</taxon>
        <taxon>Craniata</taxon>
        <taxon>Vertebrata</taxon>
        <taxon>Euteleostomi</taxon>
        <taxon>Archelosauria</taxon>
        <taxon>Testudinata</taxon>
        <taxon>Testudines</taxon>
        <taxon>Cryptodira</taxon>
        <taxon>Durocryptodira</taxon>
        <taxon>Testudinoidea</taxon>
        <taxon>Testudinidae</taxon>
        <taxon>Gopherus</taxon>
    </lineage>
</organism>
<reference evidence="3" key="2">
    <citation type="submission" date="2025-08" db="UniProtKB">
        <authorList>
            <consortium name="Ensembl"/>
        </authorList>
    </citation>
    <scope>IDENTIFICATION</scope>
</reference>
<sequence length="246" mass="27715">SASTALGSLWLAATSRALLRSLWCRSLLQDYADACRDVALGVKERPGKAGLYLSLLAGATVCSLHVPCDASFEASLLEASGALLLLSPWVRNGSSEGHVQRLMKLRNQGRLRYQSLIFFSLVYQAPFDAEVALYQAHCKHLKPRWTDFPARTLDVGFLGRWWVLSSKMKDSDVNEEEFKHLPEHLRTISSRNLHSAANEKLFEEKYKPVILTEEQIERAEKEQQQERGAENQTHNRASAREMGTVC</sequence>
<protein>
    <submittedName>
        <fullName evidence="3">Uncharacterized protein</fullName>
    </submittedName>
</protein>
<evidence type="ECO:0000313" key="3">
    <source>
        <dbReference type="Ensembl" id="ENSGAGP00000022875.1"/>
    </source>
</evidence>
<reference evidence="3" key="3">
    <citation type="submission" date="2025-09" db="UniProtKB">
        <authorList>
            <consortium name="Ensembl"/>
        </authorList>
    </citation>
    <scope>IDENTIFICATION</scope>
</reference>
<feature type="chain" id="PRO_5019146908" evidence="2">
    <location>
        <begin position="18"/>
        <end position="246"/>
    </location>
</feature>
<dbReference type="Ensembl" id="ENSGAGT00000026063.1">
    <property type="protein sequence ID" value="ENSGAGP00000022875.1"/>
    <property type="gene ID" value="ENSGAGG00000016771.1"/>
</dbReference>
<dbReference type="InterPro" id="IPR019322">
    <property type="entry name" value="TIMM29"/>
</dbReference>
<keyword evidence="2" id="KW-0732">Signal</keyword>
<dbReference type="PANTHER" id="PTHR21435">
    <property type="entry name" value="MITOCHONDRIAL IMPORT INNER MEMBRANE TRANSLOCASE SUBUNIT TIM29"/>
    <property type="match status" value="1"/>
</dbReference>
<proteinExistence type="predicted"/>
<accession>A0A452I5M9</accession>
<dbReference type="Pfam" id="PF10171">
    <property type="entry name" value="Tim29"/>
    <property type="match status" value="1"/>
</dbReference>